<dbReference type="Proteomes" id="UP000014155">
    <property type="component" value="Unassembled WGS sequence"/>
</dbReference>
<evidence type="ECO:0000256" key="1">
    <source>
        <dbReference type="SAM" id="Phobius"/>
    </source>
</evidence>
<evidence type="ECO:0000313" key="3">
    <source>
        <dbReference type="Proteomes" id="UP000014155"/>
    </source>
</evidence>
<proteinExistence type="predicted"/>
<accession>S0FJB8</accession>
<dbReference type="PATRIC" id="fig|1195236.3.peg.5340"/>
<comment type="caution">
    <text evidence="2">The sequence shown here is derived from an EMBL/GenBank/DDBJ whole genome shotgun (WGS) entry which is preliminary data.</text>
</comment>
<dbReference type="EMBL" id="AORV01000070">
    <property type="protein sequence ID" value="EMS69219.1"/>
    <property type="molecule type" value="Genomic_DNA"/>
</dbReference>
<sequence length="163" mass="18150">MTKLLKTKNISKVIVIILAVVFTAGVLQIYSSKSNIATNLSSDSSDKSKKAITVKTNNDSTPINSTFLENSVKITKKPKEQIDVSNFKLASDIESLITSSDKSSAEKNIQNFKKLLKGLNVSDKNTEEFTRLMKKGHKVKDAMIAYEYLYENYGLLSEFEGLN</sequence>
<organism evidence="2 3">
    <name type="scientific">Ruminiclostridium cellobioparum subsp. termitidis CT1112</name>
    <dbReference type="NCBI Taxonomy" id="1195236"/>
    <lineage>
        <taxon>Bacteria</taxon>
        <taxon>Bacillati</taxon>
        <taxon>Bacillota</taxon>
        <taxon>Clostridia</taxon>
        <taxon>Eubacteriales</taxon>
        <taxon>Oscillospiraceae</taxon>
        <taxon>Ruminiclostridium</taxon>
    </lineage>
</organism>
<protein>
    <submittedName>
        <fullName evidence="2">Uncharacterized protein</fullName>
    </submittedName>
</protein>
<keyword evidence="1" id="KW-0472">Membrane</keyword>
<name>S0FJB8_RUMCE</name>
<keyword evidence="1" id="KW-1133">Transmembrane helix</keyword>
<dbReference type="RefSeq" id="WP_004630706.1">
    <property type="nucleotide sequence ID" value="NZ_AORV01000070.1"/>
</dbReference>
<keyword evidence="1" id="KW-0812">Transmembrane</keyword>
<feature type="transmembrane region" description="Helical" evidence="1">
    <location>
        <begin position="12"/>
        <end position="30"/>
    </location>
</feature>
<dbReference type="AlphaFoldDB" id="S0FJB8"/>
<evidence type="ECO:0000313" key="2">
    <source>
        <dbReference type="EMBL" id="EMS69219.1"/>
    </source>
</evidence>
<dbReference type="STRING" id="1195236.CTER_5202"/>
<gene>
    <name evidence="2" type="ORF">CTER_5202</name>
</gene>
<keyword evidence="3" id="KW-1185">Reference proteome</keyword>
<reference evidence="2 3" key="1">
    <citation type="journal article" date="2013" name="Genome Announc.">
        <title>Draft Genome Sequence of the Cellulolytic, Mesophilic, Anaerobic Bacterium Clostridium termitidis Strain CT1112 (DSM 5398).</title>
        <authorList>
            <person name="Lal S."/>
            <person name="Ramachandran U."/>
            <person name="Zhang X."/>
            <person name="Munir R."/>
            <person name="Sparling R."/>
            <person name="Levin D.B."/>
        </authorList>
    </citation>
    <scope>NUCLEOTIDE SEQUENCE [LARGE SCALE GENOMIC DNA]</scope>
    <source>
        <strain evidence="2 3">CT1112</strain>
    </source>
</reference>